<dbReference type="Proteomes" id="UP000010411">
    <property type="component" value="Unassembled WGS sequence"/>
</dbReference>
<evidence type="ECO:0000256" key="1">
    <source>
        <dbReference type="SAM" id="MobiDB-lite"/>
    </source>
</evidence>
<accession>L1L1C9</accession>
<reference evidence="2 3" key="1">
    <citation type="submission" date="2012-11" db="EMBL/GenBank/DDBJ databases">
        <authorList>
            <person name="Huguet-Tapia J.C."/>
            <person name="Durkin A.S."/>
            <person name="Pettis G.S."/>
            <person name="Badger J.H."/>
        </authorList>
    </citation>
    <scope>NUCLEOTIDE SEQUENCE [LARGE SCALE GENOMIC DNA]</scope>
    <source>
        <strain evidence="2 3">91-03</strain>
    </source>
</reference>
<keyword evidence="3" id="KW-1185">Reference proteome</keyword>
<feature type="region of interest" description="Disordered" evidence="1">
    <location>
        <begin position="43"/>
        <end position="79"/>
    </location>
</feature>
<evidence type="ECO:0000313" key="3">
    <source>
        <dbReference type="Proteomes" id="UP000010411"/>
    </source>
</evidence>
<evidence type="ECO:0000313" key="2">
    <source>
        <dbReference type="EMBL" id="EKX66604.1"/>
    </source>
</evidence>
<comment type="caution">
    <text evidence="2">The sequence shown here is derived from an EMBL/GenBank/DDBJ whole genome shotgun (WGS) entry which is preliminary data.</text>
</comment>
<sequence length="89" mass="9682">MSDARPRAGLRLRARVVVRTAPEPGVVVQHSFISTLHPRTCHTVASGGRRSDLGPGPVRERLRTPVQQPSGELLDGRSSLVPIAKEVER</sequence>
<protein>
    <submittedName>
        <fullName evidence="2">Uncharacterized protein</fullName>
    </submittedName>
</protein>
<dbReference type="AlphaFoldDB" id="L1L1C9"/>
<organism evidence="2 3">
    <name type="scientific">Streptomyces ipomoeae 91-03</name>
    <dbReference type="NCBI Taxonomy" id="698759"/>
    <lineage>
        <taxon>Bacteria</taxon>
        <taxon>Bacillati</taxon>
        <taxon>Actinomycetota</taxon>
        <taxon>Actinomycetes</taxon>
        <taxon>Kitasatosporales</taxon>
        <taxon>Streptomycetaceae</taxon>
        <taxon>Streptomyces</taxon>
    </lineage>
</organism>
<dbReference type="PATRIC" id="fig|698759.3.peg.2822"/>
<dbReference type="EMBL" id="AEJC01000208">
    <property type="protein sequence ID" value="EKX66604.1"/>
    <property type="molecule type" value="Genomic_DNA"/>
</dbReference>
<name>L1L1C9_9ACTN</name>
<proteinExistence type="predicted"/>
<gene>
    <name evidence="2" type="ORF">STRIP9103_04086</name>
</gene>